<comment type="caution">
    <text evidence="2">The sequence shown here is derived from an EMBL/GenBank/DDBJ whole genome shotgun (WGS) entry which is preliminary data.</text>
</comment>
<sequence>MLKTFYIQLLALIAILCYPINLSADDYSLAPSTGRKVYVPIHAKSAKGLLSITNYGRVTVKNFNYKLSHNGVVILEQKHIMKEALPRMGVATVEIDVPPHSQLSETELQVEITKVNGELNRATIPYANLPRATVTKVPRRRVVVEEYTGMWCKYCPRGIAVMENLEKNYPEDFIGIAIHISDPLKCTDYAWNASNIRNFPTLQMNRSRDLSSFIATNEFEEEKSMGADMDVDVSAQWDKQKTNITVTPRVTFRVSPKDGSYALAYVLTEDGMSKPTWSQNNIYSGDKSVLGISEEMNKFVNSPLVIKGLHNNFSAIAAKGVYTPAIEDYVKTPIEIDKVQSFKHVFDIAHNSLLQDKTKLKVCVLLINLSTKKIENAAKCIITDGSATGISAVEEGQNTVIELERYTLEGRRIHNPQKGINIVRYSDGSVRREIVTH</sequence>
<evidence type="ECO:0000313" key="3">
    <source>
        <dbReference type="Proteomes" id="UP000248314"/>
    </source>
</evidence>
<name>A0A318I1B2_9BACT</name>
<dbReference type="AlphaFoldDB" id="A0A318I1B2"/>
<organism evidence="2 3">
    <name type="scientific">Hoylesella shahii DSM 15611 = JCM 12083</name>
    <dbReference type="NCBI Taxonomy" id="1122991"/>
    <lineage>
        <taxon>Bacteria</taxon>
        <taxon>Pseudomonadati</taxon>
        <taxon>Bacteroidota</taxon>
        <taxon>Bacteroidia</taxon>
        <taxon>Bacteroidales</taxon>
        <taxon>Prevotellaceae</taxon>
        <taxon>Hoylesella</taxon>
    </lineage>
</organism>
<gene>
    <name evidence="2" type="ORF">EJ73_01687</name>
</gene>
<evidence type="ECO:0000259" key="1">
    <source>
        <dbReference type="PROSITE" id="PS51352"/>
    </source>
</evidence>
<dbReference type="InterPro" id="IPR036249">
    <property type="entry name" value="Thioredoxin-like_sf"/>
</dbReference>
<dbReference type="OrthoDB" id="1042999at2"/>
<protein>
    <recommendedName>
        <fullName evidence="1">Thioredoxin domain-containing protein</fullName>
    </recommendedName>
</protein>
<dbReference type="Proteomes" id="UP000248314">
    <property type="component" value="Unassembled WGS sequence"/>
</dbReference>
<feature type="domain" description="Thioredoxin" evidence="1">
    <location>
        <begin position="101"/>
        <end position="301"/>
    </location>
</feature>
<dbReference type="InterPro" id="IPR013766">
    <property type="entry name" value="Thioredoxin_domain"/>
</dbReference>
<keyword evidence="3" id="KW-1185">Reference proteome</keyword>
<dbReference type="PROSITE" id="PS51352">
    <property type="entry name" value="THIOREDOXIN_2"/>
    <property type="match status" value="1"/>
</dbReference>
<reference evidence="2 3" key="1">
    <citation type="submission" date="2018-05" db="EMBL/GenBank/DDBJ databases">
        <title>Genomic Encyclopedia of Type Strains, Phase I: the one thousand microbial genomes (KMG-I) project.</title>
        <authorList>
            <person name="Kyrpides N."/>
        </authorList>
    </citation>
    <scope>NUCLEOTIDE SEQUENCE [LARGE SCALE GENOMIC DNA]</scope>
    <source>
        <strain evidence="2 3">DSM 15611</strain>
    </source>
</reference>
<dbReference type="RefSeq" id="WP_025815942.1">
    <property type="nucleotide sequence ID" value="NZ_BAIZ01000015.1"/>
</dbReference>
<accession>A0A318I1B2</accession>
<dbReference type="SUPFAM" id="SSF52833">
    <property type="entry name" value="Thioredoxin-like"/>
    <property type="match status" value="1"/>
</dbReference>
<dbReference type="EMBL" id="QJJX01000019">
    <property type="protein sequence ID" value="PXX21407.1"/>
    <property type="molecule type" value="Genomic_DNA"/>
</dbReference>
<evidence type="ECO:0000313" key="2">
    <source>
        <dbReference type="EMBL" id="PXX21407.1"/>
    </source>
</evidence>
<proteinExistence type="predicted"/>
<dbReference type="STRING" id="1122991.GCA_000613445_01880"/>